<dbReference type="RefSeq" id="WP_132676252.1">
    <property type="nucleotide sequence ID" value="NZ_SMKS01000031.1"/>
</dbReference>
<keyword evidence="5" id="KW-1185">Reference proteome</keyword>
<dbReference type="SUPFAM" id="SSF54665">
    <property type="entry name" value="CO dehydrogenase molybdoprotein N-domain-like"/>
    <property type="match status" value="1"/>
</dbReference>
<dbReference type="Gene3D" id="3.30.365.10">
    <property type="entry name" value="Aldehyde oxidase/xanthine dehydrogenase, molybdopterin binding domain"/>
    <property type="match status" value="4"/>
</dbReference>
<dbReference type="GO" id="GO:0016491">
    <property type="term" value="F:oxidoreductase activity"/>
    <property type="evidence" value="ECO:0007669"/>
    <property type="project" value="UniProtKB-KW"/>
</dbReference>
<evidence type="ECO:0000313" key="4">
    <source>
        <dbReference type="EMBL" id="TDD04331.1"/>
    </source>
</evidence>
<dbReference type="InterPro" id="IPR037165">
    <property type="entry name" value="AldOxase/xan_DH_Mopterin-bd_sf"/>
</dbReference>
<evidence type="ECO:0000256" key="2">
    <source>
        <dbReference type="ARBA" id="ARBA00023002"/>
    </source>
</evidence>
<protein>
    <submittedName>
        <fullName evidence="4">Xanthine dehydrogenase family protein molybdopterin-binding subunit</fullName>
    </submittedName>
</protein>
<keyword evidence="2" id="KW-0560">Oxidoreductase</keyword>
<name>A0A4R4VHD1_9PSEU</name>
<evidence type="ECO:0000256" key="1">
    <source>
        <dbReference type="ARBA" id="ARBA00022505"/>
    </source>
</evidence>
<dbReference type="PANTHER" id="PTHR11908">
    <property type="entry name" value="XANTHINE DEHYDROGENASE"/>
    <property type="match status" value="1"/>
</dbReference>
<sequence length="691" mass="73595">MSTAATRILGAPLDRLEGEAKVRGRALYAAEHPVDKPVHAHLVQSQIARGRITTIDATAALDEPGVLDVVTHHNAPELASTDDAELAVLQSPQVGYRGQPIAVVLAESSEIARAAAGLVRVEYEQDEHDADLDADRDDLVPADDDLDQGELDAALAGSVMAHDAVYTVPQEHHIAMEPHATTAAWSEGELTVYDSTQGVHWVRDALTELFGVDAENVHVVAPHVGGGFGSKGPAHAHLVAAVLAAQRVEPRPVKLVLTRQQVFPIVGHRAATIQRVRLGADSSGRLTAIGHDVIAQDARFKSFPELAGKPTRTMYAAPNRRITHRLAQLDLPVPTWMRAPGECPGMYALETAMDEMAIACGLDPIEFRIRNEPETDPDTGLPYSSRNLVACLREGASRFGWADRDPVPGARRDGEWLVGTGVAASTYPVNSQPGTQATIQARPDGRYRVLLGAVDIGTGAWTALTQIAADALGADVDRVVLSIGDTDLPWASGAGGSTGITCWGSAIVDAARRLRMELPDGEPVPEEGVVVTGRMPHNPHQGTYAMHSFGAQFAEVRVNVDTGEVRVPRMLGIFAAGRIVNAKTGASQLMGGMTMGMSMALHEEAHVDPRYGHVINRDMAQYHVAACADVGDIEVDWIDEDDPYVNPMGTKGIGEIGICGTAAAIDNAVHHATGVRVRDLPITPDKLVGTI</sequence>
<dbReference type="InterPro" id="IPR036856">
    <property type="entry name" value="Ald_Oxase/Xan_DH_a/b_sf"/>
</dbReference>
<dbReference type="AlphaFoldDB" id="A0A4R4VHD1"/>
<dbReference type="InterPro" id="IPR008274">
    <property type="entry name" value="AldOxase/xan_DH_MoCoBD1"/>
</dbReference>
<dbReference type="Pfam" id="PF02738">
    <property type="entry name" value="MoCoBD_1"/>
    <property type="match status" value="1"/>
</dbReference>
<dbReference type="Proteomes" id="UP000295674">
    <property type="component" value="Unassembled WGS sequence"/>
</dbReference>
<feature type="domain" description="Aldehyde oxidase/xanthine dehydrogenase a/b hammerhead" evidence="3">
    <location>
        <begin position="23"/>
        <end position="127"/>
    </location>
</feature>
<gene>
    <name evidence="4" type="ORF">E1181_17945</name>
</gene>
<reference evidence="4 5" key="1">
    <citation type="submission" date="2019-03" db="EMBL/GenBank/DDBJ databases">
        <title>Draft genome sequences of novel Actinobacteria.</title>
        <authorList>
            <person name="Sahin N."/>
            <person name="Ay H."/>
            <person name="Saygin H."/>
        </authorList>
    </citation>
    <scope>NUCLEOTIDE SEQUENCE [LARGE SCALE GENOMIC DNA]</scope>
    <source>
        <strain evidence="4 5">16K309</strain>
    </source>
</reference>
<dbReference type="Pfam" id="PF01315">
    <property type="entry name" value="Ald_Xan_dh_C"/>
    <property type="match status" value="1"/>
</dbReference>
<dbReference type="EMBL" id="SMKS01000031">
    <property type="protein sequence ID" value="TDD04331.1"/>
    <property type="molecule type" value="Genomic_DNA"/>
</dbReference>
<dbReference type="InterPro" id="IPR046867">
    <property type="entry name" value="AldOxase/xan_DH_MoCoBD2"/>
</dbReference>
<organism evidence="4 5">
    <name type="scientific">Saccharopolyspora terrae</name>
    <dbReference type="NCBI Taxonomy" id="2530384"/>
    <lineage>
        <taxon>Bacteria</taxon>
        <taxon>Bacillati</taxon>
        <taxon>Actinomycetota</taxon>
        <taxon>Actinomycetes</taxon>
        <taxon>Pseudonocardiales</taxon>
        <taxon>Pseudonocardiaceae</taxon>
        <taxon>Saccharopolyspora</taxon>
    </lineage>
</organism>
<dbReference type="OrthoDB" id="135295at2"/>
<dbReference type="PANTHER" id="PTHR11908:SF132">
    <property type="entry name" value="ALDEHYDE OXIDASE 1-RELATED"/>
    <property type="match status" value="1"/>
</dbReference>
<dbReference type="GO" id="GO:0005506">
    <property type="term" value="F:iron ion binding"/>
    <property type="evidence" value="ECO:0007669"/>
    <property type="project" value="InterPro"/>
</dbReference>
<dbReference type="Pfam" id="PF20256">
    <property type="entry name" value="MoCoBD_2"/>
    <property type="match status" value="2"/>
</dbReference>
<evidence type="ECO:0000313" key="5">
    <source>
        <dbReference type="Proteomes" id="UP000295674"/>
    </source>
</evidence>
<proteinExistence type="predicted"/>
<comment type="caution">
    <text evidence="4">The sequence shown here is derived from an EMBL/GenBank/DDBJ whole genome shotgun (WGS) entry which is preliminary data.</text>
</comment>
<accession>A0A4R4VHD1</accession>
<keyword evidence="1" id="KW-0500">Molybdenum</keyword>
<dbReference type="InterPro" id="IPR016208">
    <property type="entry name" value="Ald_Oxase/xanthine_DH-like"/>
</dbReference>
<dbReference type="SUPFAM" id="SSF56003">
    <property type="entry name" value="Molybdenum cofactor-binding domain"/>
    <property type="match status" value="1"/>
</dbReference>
<dbReference type="InterPro" id="IPR000674">
    <property type="entry name" value="Ald_Oxase/Xan_DH_a/b"/>
</dbReference>
<dbReference type="SMART" id="SM01008">
    <property type="entry name" value="Ald_Xan_dh_C"/>
    <property type="match status" value="1"/>
</dbReference>
<dbReference type="Gene3D" id="3.90.1170.50">
    <property type="entry name" value="Aldehyde oxidase/xanthine dehydrogenase, a/b hammerhead"/>
    <property type="match status" value="1"/>
</dbReference>
<evidence type="ECO:0000259" key="3">
    <source>
        <dbReference type="SMART" id="SM01008"/>
    </source>
</evidence>